<proteinExistence type="predicted"/>
<protein>
    <recommendedName>
        <fullName evidence="3">Phage major tail protein</fullName>
    </recommendedName>
</protein>
<reference evidence="1 2" key="1">
    <citation type="journal article" date="2014" name="Int. J. Syst. Evol. Microbiol.">
        <title>Complete genome of a new Firmicutes species belonging to the dominant human colonic microbiota ('Ruminococcus bicirculans') reveals two chromosomes and a selective capacity to utilize plant glucans.</title>
        <authorList>
            <consortium name="NISC Comparative Sequencing Program"/>
            <person name="Wegmann U."/>
            <person name="Louis P."/>
            <person name="Goesmann A."/>
            <person name="Henrissat B."/>
            <person name="Duncan S.H."/>
            <person name="Flint H.J."/>
        </authorList>
    </citation>
    <scope>NUCLEOTIDE SEQUENCE [LARGE SCALE GENOMIC DNA]</scope>
    <source>
        <strain evidence="1 2">80/3</strain>
    </source>
</reference>
<gene>
    <name evidence="1" type="ORF">RBI_I01578</name>
</gene>
<dbReference type="EMBL" id="HF545616">
    <property type="protein sequence ID" value="CCO05280.1"/>
    <property type="molecule type" value="Genomic_DNA"/>
</dbReference>
<evidence type="ECO:0000313" key="1">
    <source>
        <dbReference type="EMBL" id="CCO05280.1"/>
    </source>
</evidence>
<dbReference type="RefSeq" id="WP_051706650.1">
    <property type="nucleotide sequence ID" value="NZ_DAWCKT010000082.1"/>
</dbReference>
<sequence length="193" mass="21179">MSIVKNLTKKEIEKIQIDEGVIVLDYGETTERPLAPCRGGGEFTATATLRDIEFDGRNGKTAGLQPIEEQAASLKVTTICMSQENLKLAMPFARIEGDGKTIKNPKMGVPESSDYLKNVTMFCRTLDGEYKKIVVYNAMHEGGISAKAVQKAEGELALEFAAHYTVDDLDGDLWQITDVSEFTMRKAAEASHA</sequence>
<accession>A0ABM9QH47</accession>
<dbReference type="Proteomes" id="UP000027600">
    <property type="component" value="Chromosome I"/>
</dbReference>
<evidence type="ECO:0008006" key="3">
    <source>
        <dbReference type="Google" id="ProtNLM"/>
    </source>
</evidence>
<name>A0ABM9QH47_9FIRM</name>
<evidence type="ECO:0000313" key="2">
    <source>
        <dbReference type="Proteomes" id="UP000027600"/>
    </source>
</evidence>
<organism evidence="1 2">
    <name type="scientific">Ruminococcus bicirculans</name>
    <name type="common">ex Wegman et al. 2014</name>
    <dbReference type="NCBI Taxonomy" id="1160721"/>
    <lineage>
        <taxon>Bacteria</taxon>
        <taxon>Bacillati</taxon>
        <taxon>Bacillota</taxon>
        <taxon>Clostridia</taxon>
        <taxon>Eubacteriales</taxon>
        <taxon>Oscillospiraceae</taxon>
        <taxon>Ruminococcus</taxon>
    </lineage>
</organism>
<keyword evidence="2" id="KW-1185">Reference proteome</keyword>